<feature type="compositionally biased region" description="Polar residues" evidence="2">
    <location>
        <begin position="21"/>
        <end position="30"/>
    </location>
</feature>
<feature type="coiled-coil region" evidence="1">
    <location>
        <begin position="108"/>
        <end position="135"/>
    </location>
</feature>
<accession>A0AAN6EW50</accession>
<evidence type="ECO:0000256" key="1">
    <source>
        <dbReference type="SAM" id="Coils"/>
    </source>
</evidence>
<evidence type="ECO:0000313" key="4">
    <source>
        <dbReference type="Proteomes" id="UP001161757"/>
    </source>
</evidence>
<dbReference type="EMBL" id="JAJGCB010000004">
    <property type="protein sequence ID" value="KAJ8992735.1"/>
    <property type="molecule type" value="Genomic_DNA"/>
</dbReference>
<proteinExistence type="predicted"/>
<dbReference type="AlphaFoldDB" id="A0AAN6EW50"/>
<protein>
    <submittedName>
        <fullName evidence="3">Uncharacterized protein</fullName>
    </submittedName>
</protein>
<reference evidence="3" key="1">
    <citation type="submission" date="2023-01" db="EMBL/GenBank/DDBJ databases">
        <title>Exophiala dermititidis isolated from Cystic Fibrosis Patient.</title>
        <authorList>
            <person name="Kurbessoian T."/>
            <person name="Crocker A."/>
            <person name="Murante D."/>
            <person name="Hogan D.A."/>
            <person name="Stajich J.E."/>
        </authorList>
    </citation>
    <scope>NUCLEOTIDE SEQUENCE</scope>
    <source>
        <strain evidence="3">Ex8</strain>
    </source>
</reference>
<feature type="region of interest" description="Disordered" evidence="2">
    <location>
        <begin position="1"/>
        <end position="30"/>
    </location>
</feature>
<sequence length="197" mass="22780">MHLINSASGIYRSDREPNRAPGSSSGLSFRPTSAVEHKVGSLSAWVWPIDHMAFATESSLPHLPETICFWPQQINMDKEQPDSPSISNYDDDDLSMEALLKRIDDFQRREELITIERLEKEISSLRYQISCHQRSLHVTFNLLQEAFDAAVLIKTALQTCDEEEEMANADWLAFWGIHIETRSALEYRPMEWPQEWI</sequence>
<name>A0AAN6EW50_EXODE</name>
<evidence type="ECO:0000313" key="3">
    <source>
        <dbReference type="EMBL" id="KAJ8992735.1"/>
    </source>
</evidence>
<comment type="caution">
    <text evidence="3">The sequence shown here is derived from an EMBL/GenBank/DDBJ whole genome shotgun (WGS) entry which is preliminary data.</text>
</comment>
<organism evidence="3 4">
    <name type="scientific">Exophiala dermatitidis</name>
    <name type="common">Black yeast-like fungus</name>
    <name type="synonym">Wangiella dermatitidis</name>
    <dbReference type="NCBI Taxonomy" id="5970"/>
    <lineage>
        <taxon>Eukaryota</taxon>
        <taxon>Fungi</taxon>
        <taxon>Dikarya</taxon>
        <taxon>Ascomycota</taxon>
        <taxon>Pezizomycotina</taxon>
        <taxon>Eurotiomycetes</taxon>
        <taxon>Chaetothyriomycetidae</taxon>
        <taxon>Chaetothyriales</taxon>
        <taxon>Herpotrichiellaceae</taxon>
        <taxon>Exophiala</taxon>
    </lineage>
</organism>
<keyword evidence="1" id="KW-0175">Coiled coil</keyword>
<gene>
    <name evidence="3" type="ORF">HRR80_002781</name>
</gene>
<evidence type="ECO:0000256" key="2">
    <source>
        <dbReference type="SAM" id="MobiDB-lite"/>
    </source>
</evidence>
<dbReference type="Proteomes" id="UP001161757">
    <property type="component" value="Unassembled WGS sequence"/>
</dbReference>